<evidence type="ECO:0000313" key="5">
    <source>
        <dbReference type="Proteomes" id="UP001214603"/>
    </source>
</evidence>
<name>A0AAF0ISD8_9BASI</name>
<accession>A0AAF0ISD8</accession>
<evidence type="ECO:0000313" key="4">
    <source>
        <dbReference type="EMBL" id="WFD02103.1"/>
    </source>
</evidence>
<reference evidence="4" key="1">
    <citation type="submission" date="2023-03" db="EMBL/GenBank/DDBJ databases">
        <title>Mating type loci evolution in Malassezia.</title>
        <authorList>
            <person name="Coelho M.A."/>
        </authorList>
    </citation>
    <scope>NUCLEOTIDE SEQUENCE</scope>
    <source>
        <strain evidence="4">CBS 7876</strain>
    </source>
</reference>
<dbReference type="PANTHER" id="PTHR44051">
    <property type="entry name" value="GLUTATHIONE S-TRANSFERASE-RELATED"/>
    <property type="match status" value="1"/>
</dbReference>
<comment type="similarity">
    <text evidence="1">Belongs to the GST superfamily.</text>
</comment>
<dbReference type="InterPro" id="IPR036282">
    <property type="entry name" value="Glutathione-S-Trfase_C_sf"/>
</dbReference>
<dbReference type="InterPro" id="IPR010987">
    <property type="entry name" value="Glutathione-S-Trfase_C-like"/>
</dbReference>
<dbReference type="Gene3D" id="1.20.1050.10">
    <property type="match status" value="1"/>
</dbReference>
<keyword evidence="5" id="KW-1185">Reference proteome</keyword>
<dbReference type="CDD" id="cd00570">
    <property type="entry name" value="GST_N_family"/>
    <property type="match status" value="1"/>
</dbReference>
<dbReference type="Pfam" id="PF13409">
    <property type="entry name" value="GST_N_2"/>
    <property type="match status" value="1"/>
</dbReference>
<dbReference type="SUPFAM" id="SSF52833">
    <property type="entry name" value="Thioredoxin-like"/>
    <property type="match status" value="1"/>
</dbReference>
<feature type="domain" description="GST N-terminal" evidence="2">
    <location>
        <begin position="3"/>
        <end position="88"/>
    </location>
</feature>
<dbReference type="Pfam" id="PF13410">
    <property type="entry name" value="GST_C_2"/>
    <property type="match status" value="1"/>
</dbReference>
<dbReference type="PROSITE" id="PS50404">
    <property type="entry name" value="GST_NTER"/>
    <property type="match status" value="1"/>
</dbReference>
<dbReference type="Proteomes" id="UP001214603">
    <property type="component" value="Chromosome 1"/>
</dbReference>
<evidence type="ECO:0000259" key="3">
    <source>
        <dbReference type="PROSITE" id="PS50405"/>
    </source>
</evidence>
<gene>
    <name evidence="4" type="ORF">MOBT1_000782</name>
</gene>
<evidence type="ECO:0008006" key="6">
    <source>
        <dbReference type="Google" id="ProtNLM"/>
    </source>
</evidence>
<sequence>MFVPAKVVTPENSTDVQSVMIAFKELNLPYLHHASMPGSPELYEFSPLGKIPVLVHRPNAIYAVRDRIVLFEPLAIARYIDEVFSSSSDPDGVHLFPVLPSSQERNYGEVALRRVEIDQISSFVAIHVKHAVVDRYVKPYFALRNNGASKEDIAVALSDARDAVEQILVLLERIITNTQAQLNLSNSEYMFGSITWADVFLFPILRDLSATKSGLLDGNQKENLPWLAGWLQRFSQRPSAAATLGSSFAGSV</sequence>
<dbReference type="InterPro" id="IPR004045">
    <property type="entry name" value="Glutathione_S-Trfase_N"/>
</dbReference>
<dbReference type="Gene3D" id="3.40.30.10">
    <property type="entry name" value="Glutaredoxin"/>
    <property type="match status" value="1"/>
</dbReference>
<dbReference type="AlphaFoldDB" id="A0AAF0ISD8"/>
<dbReference type="SUPFAM" id="SSF47616">
    <property type="entry name" value="GST C-terminal domain-like"/>
    <property type="match status" value="1"/>
</dbReference>
<evidence type="ECO:0000259" key="2">
    <source>
        <dbReference type="PROSITE" id="PS50404"/>
    </source>
</evidence>
<proteinExistence type="inferred from homology"/>
<protein>
    <recommendedName>
        <fullName evidence="6">Glutathione S-transferase</fullName>
    </recommendedName>
</protein>
<organism evidence="4 5">
    <name type="scientific">Malassezia obtusa</name>
    <dbReference type="NCBI Taxonomy" id="76774"/>
    <lineage>
        <taxon>Eukaryota</taxon>
        <taxon>Fungi</taxon>
        <taxon>Dikarya</taxon>
        <taxon>Basidiomycota</taxon>
        <taxon>Ustilaginomycotina</taxon>
        <taxon>Malasseziomycetes</taxon>
        <taxon>Malasseziales</taxon>
        <taxon>Malasseziaceae</taxon>
        <taxon>Malassezia</taxon>
    </lineage>
</organism>
<dbReference type="InterPro" id="IPR036249">
    <property type="entry name" value="Thioredoxin-like_sf"/>
</dbReference>
<dbReference type="PANTHER" id="PTHR44051:SF8">
    <property type="entry name" value="GLUTATHIONE S-TRANSFERASE GSTA"/>
    <property type="match status" value="1"/>
</dbReference>
<evidence type="ECO:0000256" key="1">
    <source>
        <dbReference type="ARBA" id="ARBA00007409"/>
    </source>
</evidence>
<dbReference type="PROSITE" id="PS50405">
    <property type="entry name" value="GST_CTER"/>
    <property type="match status" value="1"/>
</dbReference>
<dbReference type="EMBL" id="CP119934">
    <property type="protein sequence ID" value="WFD02103.1"/>
    <property type="molecule type" value="Genomic_DNA"/>
</dbReference>
<feature type="domain" description="GST C-terminal" evidence="3">
    <location>
        <begin position="110"/>
        <end position="252"/>
    </location>
</feature>